<dbReference type="InterPro" id="IPR050445">
    <property type="entry name" value="Bact_polysacc_biosynth/exp"/>
</dbReference>
<comment type="similarity">
    <text evidence="3">Belongs to the CpsC/CapA family.</text>
</comment>
<feature type="compositionally biased region" description="Polar residues" evidence="12">
    <location>
        <begin position="241"/>
        <end position="251"/>
    </location>
</feature>
<keyword evidence="9 13" id="KW-0472">Membrane</keyword>
<feature type="transmembrane region" description="Helical" evidence="13">
    <location>
        <begin position="179"/>
        <end position="200"/>
    </location>
</feature>
<evidence type="ECO:0000256" key="2">
    <source>
        <dbReference type="ARBA" id="ARBA00005132"/>
    </source>
</evidence>
<evidence type="ECO:0000256" key="11">
    <source>
        <dbReference type="ARBA" id="ARBA00045736"/>
    </source>
</evidence>
<evidence type="ECO:0000256" key="13">
    <source>
        <dbReference type="SAM" id="Phobius"/>
    </source>
</evidence>
<evidence type="ECO:0000259" key="14">
    <source>
        <dbReference type="Pfam" id="PF02706"/>
    </source>
</evidence>
<dbReference type="GO" id="GO:0004713">
    <property type="term" value="F:protein tyrosine kinase activity"/>
    <property type="evidence" value="ECO:0007669"/>
    <property type="project" value="TreeGrafter"/>
</dbReference>
<evidence type="ECO:0000256" key="3">
    <source>
        <dbReference type="ARBA" id="ARBA00006683"/>
    </source>
</evidence>
<evidence type="ECO:0000256" key="4">
    <source>
        <dbReference type="ARBA" id="ARBA00020739"/>
    </source>
</evidence>
<dbReference type="GO" id="GO:0000271">
    <property type="term" value="P:polysaccharide biosynthetic process"/>
    <property type="evidence" value="ECO:0007669"/>
    <property type="project" value="UniProtKB-KW"/>
</dbReference>
<keyword evidence="8 13" id="KW-1133">Transmembrane helix</keyword>
<sequence length="260" mass="28304">MEETISLQEIFNILKKRLVLILSSMFVGIGIAAILTFLIITPKYASNTQLIVKMPKTEEGSANAADVNATLMMINTYKDIIKSSVVVEKAHERLVEKNQFTGEANQIQSMLTVSQEQNSQMFTIKAIGTSPKEAQAVAGTVAEVFQEKAKEIIDVDKISIIAKASLNEKPVSPNNKLNLIIGAILGIVVGLGFSLLAELLDKTVKDDSFIRDTLGFPILGSVPQMSEKDLTQAMGSQGVVQNIDESSMTTNSRRSRSAER</sequence>
<feature type="region of interest" description="Disordered" evidence="12">
    <location>
        <begin position="241"/>
        <end position="260"/>
    </location>
</feature>
<evidence type="ECO:0000256" key="12">
    <source>
        <dbReference type="SAM" id="MobiDB-lite"/>
    </source>
</evidence>
<dbReference type="AlphaFoldDB" id="A0AAF0I9U8"/>
<comment type="pathway">
    <text evidence="2">Capsule biogenesis; capsule polysaccharide biosynthesis.</text>
</comment>
<dbReference type="KEGG" id="vie:OL234_02425"/>
<feature type="domain" description="Polysaccharide chain length determinant N-terminal" evidence="14">
    <location>
        <begin position="3"/>
        <end position="90"/>
    </location>
</feature>
<accession>A0AAF0I9U8</accession>
<keyword evidence="6 13" id="KW-0812">Transmembrane</keyword>
<name>A0AAF0I9U8_9ENTE</name>
<dbReference type="RefSeq" id="WP_275469587.1">
    <property type="nucleotide sequence ID" value="NZ_CP110232.1"/>
</dbReference>
<organism evidence="15 16">
    <name type="scientific">Vagococcus intermedius</name>
    <dbReference type="NCBI Taxonomy" id="2991418"/>
    <lineage>
        <taxon>Bacteria</taxon>
        <taxon>Bacillati</taxon>
        <taxon>Bacillota</taxon>
        <taxon>Bacilli</taxon>
        <taxon>Lactobacillales</taxon>
        <taxon>Enterococcaceae</taxon>
        <taxon>Vagococcus</taxon>
    </lineage>
</organism>
<dbReference type="PANTHER" id="PTHR32309">
    <property type="entry name" value="TYROSINE-PROTEIN KINASE"/>
    <property type="match status" value="1"/>
</dbReference>
<comment type="subcellular location">
    <subcellularLocation>
        <location evidence="1">Cell membrane</location>
        <topology evidence="1">Multi-pass membrane protein</topology>
    </subcellularLocation>
</comment>
<feature type="transmembrane region" description="Helical" evidence="13">
    <location>
        <begin position="18"/>
        <end position="40"/>
    </location>
</feature>
<evidence type="ECO:0000256" key="5">
    <source>
        <dbReference type="ARBA" id="ARBA00022475"/>
    </source>
</evidence>
<keyword evidence="5" id="KW-1003">Cell membrane</keyword>
<dbReference type="Pfam" id="PF02706">
    <property type="entry name" value="Wzz"/>
    <property type="match status" value="1"/>
</dbReference>
<reference evidence="15" key="1">
    <citation type="submission" date="2022-10" db="EMBL/GenBank/DDBJ databases">
        <title>Vagococcus sp. isolated from poultry meat.</title>
        <authorList>
            <person name="Johansson P."/>
            <person name="Bjorkroth J."/>
        </authorList>
    </citation>
    <scope>NUCLEOTIDE SEQUENCE</scope>
    <source>
        <strain evidence="15">STAA11</strain>
    </source>
</reference>
<protein>
    <recommendedName>
        <fullName evidence="4">Capsular polysaccharide biosynthesis protein CpsC</fullName>
    </recommendedName>
</protein>
<keyword evidence="7" id="KW-0972">Capsule biogenesis/degradation</keyword>
<evidence type="ECO:0000256" key="10">
    <source>
        <dbReference type="ARBA" id="ARBA00023169"/>
    </source>
</evidence>
<evidence type="ECO:0000256" key="6">
    <source>
        <dbReference type="ARBA" id="ARBA00022692"/>
    </source>
</evidence>
<dbReference type="InterPro" id="IPR003856">
    <property type="entry name" value="LPS_length_determ_N"/>
</dbReference>
<evidence type="ECO:0000313" key="15">
    <source>
        <dbReference type="EMBL" id="WEG73787.1"/>
    </source>
</evidence>
<dbReference type="EMBL" id="CP110232">
    <property type="protein sequence ID" value="WEG73787.1"/>
    <property type="molecule type" value="Genomic_DNA"/>
</dbReference>
<gene>
    <name evidence="15" type="ORF">OL234_02425</name>
</gene>
<dbReference type="PANTHER" id="PTHR32309:SF13">
    <property type="entry name" value="FERRIC ENTEROBACTIN TRANSPORT PROTEIN FEPE"/>
    <property type="match status" value="1"/>
</dbReference>
<evidence type="ECO:0000256" key="7">
    <source>
        <dbReference type="ARBA" id="ARBA00022903"/>
    </source>
</evidence>
<proteinExistence type="inferred from homology"/>
<keyword evidence="16" id="KW-1185">Reference proteome</keyword>
<evidence type="ECO:0000256" key="9">
    <source>
        <dbReference type="ARBA" id="ARBA00023136"/>
    </source>
</evidence>
<dbReference type="GO" id="GO:0005886">
    <property type="term" value="C:plasma membrane"/>
    <property type="evidence" value="ECO:0007669"/>
    <property type="project" value="UniProtKB-SubCell"/>
</dbReference>
<evidence type="ECO:0000313" key="16">
    <source>
        <dbReference type="Proteomes" id="UP001179647"/>
    </source>
</evidence>
<keyword evidence="10" id="KW-0270">Exopolysaccharide synthesis</keyword>
<evidence type="ECO:0000256" key="1">
    <source>
        <dbReference type="ARBA" id="ARBA00004651"/>
    </source>
</evidence>
<evidence type="ECO:0000256" key="8">
    <source>
        <dbReference type="ARBA" id="ARBA00022989"/>
    </source>
</evidence>
<comment type="function">
    <text evidence="11">Required for CpsD phosphorylation. Involved in the regulation of capsular polysaccharide biosynthesis. May be part of a complex that directs the coordinated polymerization and export to the cell surface of the capsular polysaccharide.</text>
</comment>
<dbReference type="Proteomes" id="UP001179647">
    <property type="component" value="Chromosome"/>
</dbReference>